<organism evidence="2 3">
    <name type="scientific">Actinidia rufa</name>
    <dbReference type="NCBI Taxonomy" id="165716"/>
    <lineage>
        <taxon>Eukaryota</taxon>
        <taxon>Viridiplantae</taxon>
        <taxon>Streptophyta</taxon>
        <taxon>Embryophyta</taxon>
        <taxon>Tracheophyta</taxon>
        <taxon>Spermatophyta</taxon>
        <taxon>Magnoliopsida</taxon>
        <taxon>eudicotyledons</taxon>
        <taxon>Gunneridae</taxon>
        <taxon>Pentapetalae</taxon>
        <taxon>asterids</taxon>
        <taxon>Ericales</taxon>
        <taxon>Actinidiaceae</taxon>
        <taxon>Actinidia</taxon>
    </lineage>
</organism>
<dbReference type="AlphaFoldDB" id="A0A7J0D8S4"/>
<comment type="caution">
    <text evidence="2">The sequence shown here is derived from an EMBL/GenBank/DDBJ whole genome shotgun (WGS) entry which is preliminary data.</text>
</comment>
<evidence type="ECO:0000313" key="2">
    <source>
        <dbReference type="EMBL" id="GFS29874.1"/>
    </source>
</evidence>
<keyword evidence="3" id="KW-1185">Reference proteome</keyword>
<accession>A0A7J0D8S4</accession>
<feature type="region of interest" description="Disordered" evidence="1">
    <location>
        <begin position="1"/>
        <end position="25"/>
    </location>
</feature>
<evidence type="ECO:0000256" key="1">
    <source>
        <dbReference type="SAM" id="MobiDB-lite"/>
    </source>
</evidence>
<reference evidence="3" key="1">
    <citation type="submission" date="2019-07" db="EMBL/GenBank/DDBJ databases">
        <title>De Novo Assembly of kiwifruit Actinidia rufa.</title>
        <authorList>
            <person name="Sugita-Konishi S."/>
            <person name="Sato K."/>
            <person name="Mori E."/>
            <person name="Abe Y."/>
            <person name="Kisaki G."/>
            <person name="Hamano K."/>
            <person name="Suezawa K."/>
            <person name="Otani M."/>
            <person name="Fukuda T."/>
            <person name="Manabe T."/>
            <person name="Gomi K."/>
            <person name="Tabuchi M."/>
            <person name="Akimitsu K."/>
            <person name="Kataoka I."/>
        </authorList>
    </citation>
    <scope>NUCLEOTIDE SEQUENCE [LARGE SCALE GENOMIC DNA]</scope>
    <source>
        <strain evidence="3">cv. Fuchu</strain>
    </source>
</reference>
<proteinExistence type="predicted"/>
<dbReference type="EMBL" id="BJWL01000102">
    <property type="protein sequence ID" value="GFS29874.1"/>
    <property type="molecule type" value="Genomic_DNA"/>
</dbReference>
<protein>
    <submittedName>
        <fullName evidence="2">Plastid developmental protein DAG</fullName>
    </submittedName>
</protein>
<dbReference type="Proteomes" id="UP000585474">
    <property type="component" value="Unassembled WGS sequence"/>
</dbReference>
<gene>
    <name evidence="2" type="ORF">Acr_00g0008910</name>
</gene>
<evidence type="ECO:0000313" key="3">
    <source>
        <dbReference type="Proteomes" id="UP000585474"/>
    </source>
</evidence>
<name>A0A7J0D8S4_9ERIC</name>
<sequence>MELPKDPALVGPDLGPYARQGHRSLPHHVYGQVEEPAQGVQEGQAVGSCRLREDVVLQGD</sequence>